<dbReference type="GO" id="GO:0005576">
    <property type="term" value="C:extracellular region"/>
    <property type="evidence" value="ECO:0007669"/>
    <property type="project" value="UniProtKB-SubCell"/>
</dbReference>
<evidence type="ECO:0000256" key="2">
    <source>
        <dbReference type="ARBA" id="ARBA00022525"/>
    </source>
</evidence>
<dbReference type="EMBL" id="CAXITT010000863">
    <property type="protein sequence ID" value="CAL1546835.1"/>
    <property type="molecule type" value="Genomic_DNA"/>
</dbReference>
<dbReference type="PANTHER" id="PTHR13723:SF281">
    <property type="entry name" value="PAPILIN"/>
    <property type="match status" value="1"/>
</dbReference>
<dbReference type="PANTHER" id="PTHR13723">
    <property type="entry name" value="ADAMTS A DISINTEGRIN AND METALLOPROTEASE WITH THROMBOSPONDIN MOTIFS PROTEASE"/>
    <property type="match status" value="1"/>
</dbReference>
<feature type="transmembrane region" description="Helical" evidence="5">
    <location>
        <begin position="21"/>
        <end position="43"/>
    </location>
</feature>
<evidence type="ECO:0000259" key="6">
    <source>
        <dbReference type="PROSITE" id="PS51121"/>
    </source>
</evidence>
<dbReference type="SUPFAM" id="SSF50242">
    <property type="entry name" value="TIMP-like"/>
    <property type="match status" value="1"/>
</dbReference>
<dbReference type="InterPro" id="IPR036383">
    <property type="entry name" value="TSP1_rpt_sf"/>
</dbReference>
<keyword evidence="5" id="KW-1133">Transmembrane helix</keyword>
<dbReference type="InterPro" id="IPR004850">
    <property type="entry name" value="NtA_dom"/>
</dbReference>
<dbReference type="AlphaFoldDB" id="A0AAV2IKC2"/>
<dbReference type="GO" id="GO:0043236">
    <property type="term" value="F:laminin binding"/>
    <property type="evidence" value="ECO:0007669"/>
    <property type="project" value="InterPro"/>
</dbReference>
<evidence type="ECO:0000313" key="7">
    <source>
        <dbReference type="EMBL" id="CAL1546835.1"/>
    </source>
</evidence>
<keyword evidence="5" id="KW-0812">Transmembrane</keyword>
<comment type="subcellular location">
    <subcellularLocation>
        <location evidence="1">Secreted</location>
    </subcellularLocation>
</comment>
<evidence type="ECO:0000256" key="5">
    <source>
        <dbReference type="SAM" id="Phobius"/>
    </source>
</evidence>
<keyword evidence="2" id="KW-0964">Secreted</keyword>
<evidence type="ECO:0000256" key="4">
    <source>
        <dbReference type="PROSITE-ProRule" id="PRU00443"/>
    </source>
</evidence>
<feature type="non-terminal residue" evidence="7">
    <location>
        <position position="1"/>
    </location>
</feature>
<evidence type="ECO:0000256" key="1">
    <source>
        <dbReference type="ARBA" id="ARBA00004613"/>
    </source>
</evidence>
<dbReference type="GO" id="GO:0006508">
    <property type="term" value="P:proteolysis"/>
    <property type="evidence" value="ECO:0007669"/>
    <property type="project" value="TreeGrafter"/>
</dbReference>
<evidence type="ECO:0000313" key="8">
    <source>
        <dbReference type="Proteomes" id="UP001497497"/>
    </source>
</evidence>
<dbReference type="SUPFAM" id="SSF49899">
    <property type="entry name" value="Concanavalin A-like lectins/glucanases"/>
    <property type="match status" value="1"/>
</dbReference>
<dbReference type="PROSITE" id="PS50092">
    <property type="entry name" value="TSP1"/>
    <property type="match status" value="1"/>
</dbReference>
<dbReference type="GO" id="GO:0004222">
    <property type="term" value="F:metalloendopeptidase activity"/>
    <property type="evidence" value="ECO:0007669"/>
    <property type="project" value="TreeGrafter"/>
</dbReference>
<evidence type="ECO:0000256" key="3">
    <source>
        <dbReference type="ARBA" id="ARBA00022737"/>
    </source>
</evidence>
<reference evidence="7 8" key="1">
    <citation type="submission" date="2024-04" db="EMBL/GenBank/DDBJ databases">
        <authorList>
            <consortium name="Genoscope - CEA"/>
            <person name="William W."/>
        </authorList>
    </citation>
    <scope>NUCLEOTIDE SEQUENCE [LARGE SCALE GENOMIC DNA]</scope>
</reference>
<proteinExistence type="predicted"/>
<organism evidence="7 8">
    <name type="scientific">Lymnaea stagnalis</name>
    <name type="common">Great pond snail</name>
    <name type="synonym">Helix stagnalis</name>
    <dbReference type="NCBI Taxonomy" id="6523"/>
    <lineage>
        <taxon>Eukaryota</taxon>
        <taxon>Metazoa</taxon>
        <taxon>Spiralia</taxon>
        <taxon>Lophotrochozoa</taxon>
        <taxon>Mollusca</taxon>
        <taxon>Gastropoda</taxon>
        <taxon>Heterobranchia</taxon>
        <taxon>Euthyneura</taxon>
        <taxon>Panpulmonata</taxon>
        <taxon>Hygrophila</taxon>
        <taxon>Lymnaeoidea</taxon>
        <taxon>Lymnaeidae</taxon>
        <taxon>Lymnaea</taxon>
    </lineage>
</organism>
<protein>
    <recommendedName>
        <fullName evidence="6">NtA domain-containing protein</fullName>
    </recommendedName>
</protein>
<dbReference type="GO" id="GO:0031012">
    <property type="term" value="C:extracellular matrix"/>
    <property type="evidence" value="ECO:0007669"/>
    <property type="project" value="TreeGrafter"/>
</dbReference>
<dbReference type="InterPro" id="IPR000884">
    <property type="entry name" value="TSP1_rpt"/>
</dbReference>
<dbReference type="SMART" id="SM00210">
    <property type="entry name" value="TSPN"/>
    <property type="match status" value="1"/>
</dbReference>
<comment type="caution">
    <text evidence="4">Lacks conserved residue(s) required for the propagation of feature annotation.</text>
</comment>
<keyword evidence="8" id="KW-1185">Reference proteome</keyword>
<dbReference type="GO" id="GO:0043113">
    <property type="term" value="P:receptor clustering"/>
    <property type="evidence" value="ECO:0007669"/>
    <property type="project" value="InterPro"/>
</dbReference>
<dbReference type="Gene3D" id="2.60.120.200">
    <property type="match status" value="1"/>
</dbReference>
<dbReference type="InterPro" id="IPR048287">
    <property type="entry name" value="TSPN-like_N"/>
</dbReference>
<gene>
    <name evidence="7" type="ORF">GSLYS_00020212001</name>
</gene>
<keyword evidence="3" id="KW-0677">Repeat</keyword>
<dbReference type="PROSITE" id="PS51121">
    <property type="entry name" value="NTA"/>
    <property type="match status" value="1"/>
</dbReference>
<feature type="domain" description="NtA" evidence="6">
    <location>
        <begin position="36"/>
        <end position="174"/>
    </location>
</feature>
<accession>A0AAV2IKC2</accession>
<dbReference type="Gene3D" id="2.20.100.10">
    <property type="entry name" value="Thrombospondin type-1 (TSP1) repeat"/>
    <property type="match status" value="1"/>
</dbReference>
<dbReference type="Proteomes" id="UP001497497">
    <property type="component" value="Unassembled WGS sequence"/>
</dbReference>
<dbReference type="GO" id="GO:0005886">
    <property type="term" value="C:plasma membrane"/>
    <property type="evidence" value="ECO:0007669"/>
    <property type="project" value="GOC"/>
</dbReference>
<dbReference type="SMART" id="SM00209">
    <property type="entry name" value="TSP1"/>
    <property type="match status" value="1"/>
</dbReference>
<dbReference type="InterPro" id="IPR008993">
    <property type="entry name" value="TIMP-like_OB-fold"/>
</dbReference>
<sequence length="411" mass="46290">PKLCRVDRTPTMRARTYLTLSLIYSAMHLAHIALSCVMLLQGWTPMSIRQRAELADISAVGSVLRTFKDQRTEDGTYTAEFRLETVYKGHDLVANVTRSVAPGNVFNVSNFGNKTQCFADVEPEARYILFLTVFGGQLSAQYDDLFGAASLFDDVDQEEILRYLGWNQWSSWSPCNAGCGGGRQIRSRDCPSRNRSSCVGVDKEVKTCNLFSCEENHDLLTLMGVRGNLLGVTQSPNRSTTYVISKQAKISMSVSRIFEVTLPSEFSVLAKIKMPSKKPRGYFFVISDIQGRQQLAIYLGKRLKFQYLGYNYAFKMDIFENTWHSIAISVDKNTVTLYADCEMVIKKRLRSKEEHLGTNLMMSIGPYFSQHGIPFEGEVEQLVFTSNPEVASQQCGLVVLDKKAANSFYED</sequence>
<comment type="caution">
    <text evidence="7">The sequence shown here is derived from an EMBL/GenBank/DDBJ whole genome shotgun (WGS) entry which is preliminary data.</text>
</comment>
<dbReference type="GO" id="GO:0030198">
    <property type="term" value="P:extracellular matrix organization"/>
    <property type="evidence" value="ECO:0007669"/>
    <property type="project" value="TreeGrafter"/>
</dbReference>
<dbReference type="Pfam" id="PF00090">
    <property type="entry name" value="TSP_1"/>
    <property type="match status" value="1"/>
</dbReference>
<dbReference type="InterPro" id="IPR050439">
    <property type="entry name" value="ADAMTS_ADAMTS-like"/>
</dbReference>
<dbReference type="InterPro" id="IPR013320">
    <property type="entry name" value="ConA-like_dom_sf"/>
</dbReference>
<dbReference type="Gene3D" id="2.40.50.120">
    <property type="match status" value="1"/>
</dbReference>
<dbReference type="SUPFAM" id="SSF82895">
    <property type="entry name" value="TSP-1 type 1 repeat"/>
    <property type="match status" value="1"/>
</dbReference>
<keyword evidence="5" id="KW-0472">Membrane</keyword>
<name>A0AAV2IKC2_LYMST</name>
<feature type="non-terminal residue" evidence="7">
    <location>
        <position position="411"/>
    </location>
</feature>